<protein>
    <submittedName>
        <fullName evidence="1">Uncharacterized protein</fullName>
    </submittedName>
</protein>
<organism evidence="1 2">
    <name type="scientific">Thermovenabulum gondwanense</name>
    <dbReference type="NCBI Taxonomy" id="520767"/>
    <lineage>
        <taxon>Bacteria</taxon>
        <taxon>Bacillati</taxon>
        <taxon>Bacillota</taxon>
        <taxon>Clostridia</taxon>
        <taxon>Thermosediminibacterales</taxon>
        <taxon>Thermosediminibacteraceae</taxon>
        <taxon>Thermovenabulum</taxon>
    </lineage>
</organism>
<accession>A0A162MU37</accession>
<gene>
    <name evidence="1" type="ORF">ATZ99_06250</name>
</gene>
<dbReference type="EMBL" id="LOHZ01000022">
    <property type="protein sequence ID" value="KYO67339.1"/>
    <property type="molecule type" value="Genomic_DNA"/>
</dbReference>
<sequence length="75" mass="8982">MTIKAKIHADDYTEKIIKDAMFCATKVYNGILWHLRKEFEEEGKVNISRKNLNSIMKKTSKNKWVLFYVRPAYKR</sequence>
<dbReference type="PATRIC" id="fig|520767.4.peg.712"/>
<dbReference type="AlphaFoldDB" id="A0A162MU37"/>
<proteinExistence type="predicted"/>
<name>A0A162MU37_9FIRM</name>
<comment type="caution">
    <text evidence="1">The sequence shown here is derived from an EMBL/GenBank/DDBJ whole genome shotgun (WGS) entry which is preliminary data.</text>
</comment>
<dbReference type="STRING" id="520767.ATZ99_06250"/>
<evidence type="ECO:0000313" key="1">
    <source>
        <dbReference type="EMBL" id="KYO67339.1"/>
    </source>
</evidence>
<keyword evidence="2" id="KW-1185">Reference proteome</keyword>
<dbReference type="Proteomes" id="UP000075737">
    <property type="component" value="Unassembled WGS sequence"/>
</dbReference>
<reference evidence="1 2" key="1">
    <citation type="submission" date="2015-12" db="EMBL/GenBank/DDBJ databases">
        <title>Draft genome of Thermovenabulum gondwanense isolated from a red thermophilic microbial mat colonisisng an outflow channel of a bore well.</title>
        <authorList>
            <person name="Patel B.K."/>
        </authorList>
    </citation>
    <scope>NUCLEOTIDE SEQUENCE [LARGE SCALE GENOMIC DNA]</scope>
    <source>
        <strain evidence="1 2">R270</strain>
    </source>
</reference>
<evidence type="ECO:0000313" key="2">
    <source>
        <dbReference type="Proteomes" id="UP000075737"/>
    </source>
</evidence>